<gene>
    <name evidence="2" type="ORF">EJ903_08850</name>
</gene>
<keyword evidence="1" id="KW-0732">Signal</keyword>
<feature type="chain" id="PRO_5019499170" evidence="1">
    <location>
        <begin position="42"/>
        <end position="261"/>
    </location>
</feature>
<evidence type="ECO:0000256" key="1">
    <source>
        <dbReference type="SAM" id="SignalP"/>
    </source>
</evidence>
<sequence length="261" mass="28476">MMMARRAESSVQRQRMVGGIMMRAGLAAVGFALGASSPAFAADAVTLHYYERPPYMTSTENGGVRGMTAKAAEAAFEKAGVPFVWALTPAQRQLDTIRRNQGRDCGVGWFKNPERAAFGLFTQPIHQDRPPVAILRRSLALPPDGSLRSLLMNGKPRVLIKVGLTYGAYIKTLVGKYGDHLTLVSVEPTQMLMMVAGDRADLMFAAQEEADLMLERHREVGKSVRVVAFPDVPAGELRHILCSRQVGQEVIDALNAAISPR</sequence>
<dbReference type="Proteomes" id="UP000277007">
    <property type="component" value="Unassembled WGS sequence"/>
</dbReference>
<dbReference type="Gene3D" id="3.40.190.10">
    <property type="entry name" value="Periplasmic binding protein-like II"/>
    <property type="match status" value="2"/>
</dbReference>
<dbReference type="PANTHER" id="PTHR35936">
    <property type="entry name" value="MEMBRANE-BOUND LYTIC MUREIN TRANSGLYCOSYLASE F"/>
    <property type="match status" value="1"/>
</dbReference>
<reference evidence="2 3" key="1">
    <citation type="submission" date="2018-12" db="EMBL/GenBank/DDBJ databases">
        <authorList>
            <person name="Yang Y."/>
        </authorList>
    </citation>
    <scope>NUCLEOTIDE SEQUENCE [LARGE SCALE GENOMIC DNA]</scope>
    <source>
        <strain evidence="2 3">L-25-5w-1</strain>
    </source>
</reference>
<comment type="caution">
    <text evidence="2">The sequence shown here is derived from an EMBL/GenBank/DDBJ whole genome shotgun (WGS) entry which is preliminary data.</text>
</comment>
<organism evidence="2 3">
    <name type="scientific">Azospirillum griseum</name>
    <dbReference type="NCBI Taxonomy" id="2496639"/>
    <lineage>
        <taxon>Bacteria</taxon>
        <taxon>Pseudomonadati</taxon>
        <taxon>Pseudomonadota</taxon>
        <taxon>Alphaproteobacteria</taxon>
        <taxon>Rhodospirillales</taxon>
        <taxon>Azospirillaceae</taxon>
        <taxon>Azospirillum</taxon>
    </lineage>
</organism>
<dbReference type="AlphaFoldDB" id="A0A431VKF0"/>
<evidence type="ECO:0000313" key="2">
    <source>
        <dbReference type="EMBL" id="RTR21504.1"/>
    </source>
</evidence>
<dbReference type="EMBL" id="RXMA01000006">
    <property type="protein sequence ID" value="RTR21504.1"/>
    <property type="molecule type" value="Genomic_DNA"/>
</dbReference>
<name>A0A431VKF0_9PROT</name>
<accession>A0A431VKF0</accession>
<proteinExistence type="predicted"/>
<dbReference type="SUPFAM" id="SSF53850">
    <property type="entry name" value="Periplasmic binding protein-like II"/>
    <property type="match status" value="1"/>
</dbReference>
<feature type="signal peptide" evidence="1">
    <location>
        <begin position="1"/>
        <end position="41"/>
    </location>
</feature>
<protein>
    <submittedName>
        <fullName evidence="2">Transporter substrate-binding domain-containing protein</fullName>
    </submittedName>
</protein>
<evidence type="ECO:0000313" key="3">
    <source>
        <dbReference type="Proteomes" id="UP000277007"/>
    </source>
</evidence>
<keyword evidence="3" id="KW-1185">Reference proteome</keyword>
<dbReference type="PANTHER" id="PTHR35936:SF35">
    <property type="entry name" value="L-CYSTINE-BINDING PROTEIN TCYJ"/>
    <property type="match status" value="1"/>
</dbReference>